<evidence type="ECO:0000313" key="2">
    <source>
        <dbReference type="EMBL" id="SDF46518.1"/>
    </source>
</evidence>
<dbReference type="EMBL" id="FNBX01000006">
    <property type="protein sequence ID" value="SDF46518.1"/>
    <property type="molecule type" value="Genomic_DNA"/>
</dbReference>
<keyword evidence="1" id="KW-0732">Signal</keyword>
<feature type="signal peptide" evidence="1">
    <location>
        <begin position="1"/>
        <end position="29"/>
    </location>
</feature>
<protein>
    <submittedName>
        <fullName evidence="2">Uncharacterized protein</fullName>
    </submittedName>
</protein>
<dbReference type="Proteomes" id="UP000199355">
    <property type="component" value="Unassembled WGS sequence"/>
</dbReference>
<evidence type="ECO:0000313" key="3">
    <source>
        <dbReference type="Proteomes" id="UP000199355"/>
    </source>
</evidence>
<dbReference type="PROSITE" id="PS51257">
    <property type="entry name" value="PROKAR_LIPOPROTEIN"/>
    <property type="match status" value="1"/>
</dbReference>
<sequence length="329" mass="35407">MKKYCDVRLKPWLAAFVFFCLAVSHTSFACAEKQSFYSFSADVPKGWKVAEEGRLVMFSDAREQCTFSVLEVPLFNGDLAFLMAEQARTTNVAAMKAVDKNLGMIFASEQSRSWGIVPGDVFVFIDVAKACSNLEAQLKSLHAEQGGQNPRALAKAFEALARPEVMGWLAKGRLPAGALAVPVPPDPETIGAPLPALQDLGGAEPPFMAVEAKGALPEGWSKSEQGLWTVFSRDGGKQWLAVRIYAFDSNKVSDENMKAYDDFAVSIARSLGGINIMTGGGMTSFASARGYTGSAELGENCVTVRLSSVTDPDAFSDLVTSVFQGKLEE</sequence>
<evidence type="ECO:0000256" key="1">
    <source>
        <dbReference type="SAM" id="SignalP"/>
    </source>
</evidence>
<feature type="chain" id="PRO_5011460847" evidence="1">
    <location>
        <begin position="30"/>
        <end position="329"/>
    </location>
</feature>
<accession>A0A1G7LAK4</accession>
<gene>
    <name evidence="2" type="ORF">SAMN05192586_1066</name>
</gene>
<dbReference type="AlphaFoldDB" id="A0A1G7LAK4"/>
<reference evidence="3" key="1">
    <citation type="submission" date="2016-10" db="EMBL/GenBank/DDBJ databases">
        <authorList>
            <person name="Varghese N."/>
            <person name="Submissions S."/>
        </authorList>
    </citation>
    <scope>NUCLEOTIDE SEQUENCE [LARGE SCALE GENOMIC DNA]</scope>
    <source>
        <strain evidence="3">KHC7</strain>
    </source>
</reference>
<dbReference type="RefSeq" id="WP_092153260.1">
    <property type="nucleotide sequence ID" value="NZ_FNBX01000006.1"/>
</dbReference>
<keyword evidence="3" id="KW-1185">Reference proteome</keyword>
<dbReference type="STRING" id="571438.SAMN05192586_1066"/>
<proteinExistence type="predicted"/>
<name>A0A1G7LAK4_9BACT</name>
<organism evidence="2 3">
    <name type="scientific">Desulfovibrio legallii</name>
    <dbReference type="NCBI Taxonomy" id="571438"/>
    <lineage>
        <taxon>Bacteria</taxon>
        <taxon>Pseudomonadati</taxon>
        <taxon>Thermodesulfobacteriota</taxon>
        <taxon>Desulfovibrionia</taxon>
        <taxon>Desulfovibrionales</taxon>
        <taxon>Desulfovibrionaceae</taxon>
        <taxon>Desulfovibrio</taxon>
    </lineage>
</organism>